<sequence length="571" mass="64743">MSSVSRITPSELRATAAARQNIDEEIARLEARIIALKTSRNALSPITCLPQEIIQDIFVLASARAYPSSGTTFGKTSLLISWVCRSWRELAHRASALWSFIDFINPTWVKAALSLTQSRPLDFHLYFLVGYRKDPYELALSCLSNLSRVRTLDIISSAGGLDFFKPPHQLWTNPAAPLLVDLHLHGVSIPSNFLAKAFPALQSLHLASCEFSWESLPLHAGVKHLTIDYPISKVSADELVHKLRALSPNVEGLYFSHILLPTVTNPISIHGLHPAPTRLEFNQLKGFSMNETHAPPVTYILDQLSLPRHREAINIQVLGGLEQFDTVRALVSCRGIEKWPVESLRVGLEDEDITLSIWENWVTGWKDEGEDEVHHLVGTTINFQRFGGLAETIPVFDLLPLSPLRSLTLAGGYFTEHRSDLTDYFNSAHGTIERLNVSIYFIPAFTAMIHQQNQHLREVIGHDQEIKEEEIDDEMKIRLRDLLTFHQLTRLHFDGESEGYYHFTRRYYVVLQEWLMWRKVAGLGLKDLTIADMIVPSSDYLKALYEGVVERFECSGFEEREDEGEAFEFTG</sequence>
<gene>
    <name evidence="1" type="ORF">BDN72DRAFT_959332</name>
</gene>
<accession>A0ACD3AVZ1</accession>
<name>A0ACD3AVZ1_9AGAR</name>
<organism evidence="1 2">
    <name type="scientific">Pluteus cervinus</name>
    <dbReference type="NCBI Taxonomy" id="181527"/>
    <lineage>
        <taxon>Eukaryota</taxon>
        <taxon>Fungi</taxon>
        <taxon>Dikarya</taxon>
        <taxon>Basidiomycota</taxon>
        <taxon>Agaricomycotina</taxon>
        <taxon>Agaricomycetes</taxon>
        <taxon>Agaricomycetidae</taxon>
        <taxon>Agaricales</taxon>
        <taxon>Pluteineae</taxon>
        <taxon>Pluteaceae</taxon>
        <taxon>Pluteus</taxon>
    </lineage>
</organism>
<evidence type="ECO:0000313" key="1">
    <source>
        <dbReference type="EMBL" id="TFK69725.1"/>
    </source>
</evidence>
<protein>
    <submittedName>
        <fullName evidence="1">Uncharacterized protein</fullName>
    </submittedName>
</protein>
<keyword evidence="2" id="KW-1185">Reference proteome</keyword>
<evidence type="ECO:0000313" key="2">
    <source>
        <dbReference type="Proteomes" id="UP000308600"/>
    </source>
</evidence>
<dbReference type="EMBL" id="ML208325">
    <property type="protein sequence ID" value="TFK69725.1"/>
    <property type="molecule type" value="Genomic_DNA"/>
</dbReference>
<dbReference type="Proteomes" id="UP000308600">
    <property type="component" value="Unassembled WGS sequence"/>
</dbReference>
<reference evidence="1 2" key="1">
    <citation type="journal article" date="2019" name="Nat. Ecol. Evol.">
        <title>Megaphylogeny resolves global patterns of mushroom evolution.</title>
        <authorList>
            <person name="Varga T."/>
            <person name="Krizsan K."/>
            <person name="Foldi C."/>
            <person name="Dima B."/>
            <person name="Sanchez-Garcia M."/>
            <person name="Sanchez-Ramirez S."/>
            <person name="Szollosi G.J."/>
            <person name="Szarkandi J.G."/>
            <person name="Papp V."/>
            <person name="Albert L."/>
            <person name="Andreopoulos W."/>
            <person name="Angelini C."/>
            <person name="Antonin V."/>
            <person name="Barry K.W."/>
            <person name="Bougher N.L."/>
            <person name="Buchanan P."/>
            <person name="Buyck B."/>
            <person name="Bense V."/>
            <person name="Catcheside P."/>
            <person name="Chovatia M."/>
            <person name="Cooper J."/>
            <person name="Damon W."/>
            <person name="Desjardin D."/>
            <person name="Finy P."/>
            <person name="Geml J."/>
            <person name="Haridas S."/>
            <person name="Hughes K."/>
            <person name="Justo A."/>
            <person name="Karasinski D."/>
            <person name="Kautmanova I."/>
            <person name="Kiss B."/>
            <person name="Kocsube S."/>
            <person name="Kotiranta H."/>
            <person name="LaButti K.M."/>
            <person name="Lechner B.E."/>
            <person name="Liimatainen K."/>
            <person name="Lipzen A."/>
            <person name="Lukacs Z."/>
            <person name="Mihaltcheva S."/>
            <person name="Morgado L.N."/>
            <person name="Niskanen T."/>
            <person name="Noordeloos M.E."/>
            <person name="Ohm R.A."/>
            <person name="Ortiz-Santana B."/>
            <person name="Ovrebo C."/>
            <person name="Racz N."/>
            <person name="Riley R."/>
            <person name="Savchenko A."/>
            <person name="Shiryaev A."/>
            <person name="Soop K."/>
            <person name="Spirin V."/>
            <person name="Szebenyi C."/>
            <person name="Tomsovsky M."/>
            <person name="Tulloss R.E."/>
            <person name="Uehling J."/>
            <person name="Grigoriev I.V."/>
            <person name="Vagvolgyi C."/>
            <person name="Papp T."/>
            <person name="Martin F.M."/>
            <person name="Miettinen O."/>
            <person name="Hibbett D.S."/>
            <person name="Nagy L.G."/>
        </authorList>
    </citation>
    <scope>NUCLEOTIDE SEQUENCE [LARGE SCALE GENOMIC DNA]</scope>
    <source>
        <strain evidence="1 2">NL-1719</strain>
    </source>
</reference>
<proteinExistence type="predicted"/>